<reference evidence="2 3" key="1">
    <citation type="submission" date="2017-08" db="EMBL/GenBank/DDBJ databases">
        <title>Mesorhizobium wenxinae sp. nov., a novel rhizobial species isolated from root nodules of chickpea (Cicer arietinum L.).</title>
        <authorList>
            <person name="Zhang J."/>
        </authorList>
    </citation>
    <scope>NUCLEOTIDE SEQUENCE [LARGE SCALE GENOMIC DNA]</scope>
    <source>
        <strain evidence="2 3">SDW018</strain>
    </source>
</reference>
<organism evidence="2 3">
    <name type="scientific">Mesorhizobium temperatum</name>
    <dbReference type="NCBI Taxonomy" id="241416"/>
    <lineage>
        <taxon>Bacteria</taxon>
        <taxon>Pseudomonadati</taxon>
        <taxon>Pseudomonadota</taxon>
        <taxon>Alphaproteobacteria</taxon>
        <taxon>Hyphomicrobiales</taxon>
        <taxon>Phyllobacteriaceae</taxon>
        <taxon>Mesorhizobium</taxon>
    </lineage>
</organism>
<keyword evidence="1" id="KW-0732">Signal</keyword>
<dbReference type="OrthoDB" id="9808309at2"/>
<sequence>MINTKTLIRSALAAATSLAATAAHSGPAAQPNFAFEKCYGVVKAGQNDCQTATHSCAGTATADNQPDSWLYLPAGSCAKITGGSDKPKA</sequence>
<dbReference type="InterPro" id="IPR018740">
    <property type="entry name" value="DUF2282_membr"/>
</dbReference>
<feature type="chain" id="PRO_5012108641" evidence="1">
    <location>
        <begin position="23"/>
        <end position="89"/>
    </location>
</feature>
<dbReference type="EMBL" id="NPKJ01000019">
    <property type="protein sequence ID" value="PAQ11492.1"/>
    <property type="molecule type" value="Genomic_DNA"/>
</dbReference>
<proteinExistence type="predicted"/>
<gene>
    <name evidence="2" type="ORF">CIT26_04535</name>
</gene>
<protein>
    <submittedName>
        <fullName evidence="2">Signal peptidase</fullName>
    </submittedName>
</protein>
<name>A0A271LTJ3_9HYPH</name>
<evidence type="ECO:0000313" key="2">
    <source>
        <dbReference type="EMBL" id="PAQ11492.1"/>
    </source>
</evidence>
<dbReference type="RefSeq" id="WP_095491455.1">
    <property type="nucleotide sequence ID" value="NZ_NPKJ01000019.1"/>
</dbReference>
<dbReference type="Pfam" id="PF10048">
    <property type="entry name" value="DUF2282"/>
    <property type="match status" value="1"/>
</dbReference>
<dbReference type="AlphaFoldDB" id="A0A271LTJ3"/>
<comment type="caution">
    <text evidence="2">The sequence shown here is derived from an EMBL/GenBank/DDBJ whole genome shotgun (WGS) entry which is preliminary data.</text>
</comment>
<evidence type="ECO:0000313" key="3">
    <source>
        <dbReference type="Proteomes" id="UP000216442"/>
    </source>
</evidence>
<dbReference type="Proteomes" id="UP000216442">
    <property type="component" value="Unassembled WGS sequence"/>
</dbReference>
<keyword evidence="3" id="KW-1185">Reference proteome</keyword>
<accession>A0A271LTJ3</accession>
<evidence type="ECO:0000256" key="1">
    <source>
        <dbReference type="SAM" id="SignalP"/>
    </source>
</evidence>
<feature type="signal peptide" evidence="1">
    <location>
        <begin position="1"/>
        <end position="22"/>
    </location>
</feature>